<evidence type="ECO:0000313" key="4">
    <source>
        <dbReference type="EMBL" id="AZT90288.1"/>
    </source>
</evidence>
<dbReference type="InterPro" id="IPR019734">
    <property type="entry name" value="TPR_rpt"/>
</dbReference>
<dbReference type="RefSeq" id="WP_039763933.1">
    <property type="nucleotide sequence ID" value="NZ_CP034791.1"/>
</dbReference>
<protein>
    <submittedName>
        <fullName evidence="4">J domain-containing protein</fullName>
    </submittedName>
</protein>
<dbReference type="AlphaFoldDB" id="A0A3T0D5K5"/>
<evidence type="ECO:0000313" key="5">
    <source>
        <dbReference type="Proteomes" id="UP000282930"/>
    </source>
</evidence>
<evidence type="ECO:0000259" key="3">
    <source>
        <dbReference type="PROSITE" id="PS50076"/>
    </source>
</evidence>
<dbReference type="PROSITE" id="PS50076">
    <property type="entry name" value="DNAJ_2"/>
    <property type="match status" value="1"/>
</dbReference>
<dbReference type="Pfam" id="PF00226">
    <property type="entry name" value="DnaJ"/>
    <property type="match status" value="1"/>
</dbReference>
<organism evidence="4 5">
    <name type="scientific">Caldicellulosiruptor changbaiensis</name>
    <dbReference type="NCBI Taxonomy" id="1222016"/>
    <lineage>
        <taxon>Bacteria</taxon>
        <taxon>Bacillati</taxon>
        <taxon>Bacillota</taxon>
        <taxon>Bacillota incertae sedis</taxon>
        <taxon>Caldicellulosiruptorales</taxon>
        <taxon>Caldicellulosiruptoraceae</taxon>
        <taxon>Caldicellulosiruptor</taxon>
    </lineage>
</organism>
<keyword evidence="5" id="KW-1185">Reference proteome</keyword>
<evidence type="ECO:0000256" key="2">
    <source>
        <dbReference type="PROSITE-ProRule" id="PRU00339"/>
    </source>
</evidence>
<dbReference type="Proteomes" id="UP000282930">
    <property type="component" value="Chromosome"/>
</dbReference>
<dbReference type="EMBL" id="CP034791">
    <property type="protein sequence ID" value="AZT90288.1"/>
    <property type="molecule type" value="Genomic_DNA"/>
</dbReference>
<dbReference type="InterPro" id="IPR036869">
    <property type="entry name" value="J_dom_sf"/>
</dbReference>
<feature type="domain" description="J" evidence="3">
    <location>
        <begin position="3"/>
        <end position="75"/>
    </location>
</feature>
<evidence type="ECO:0000256" key="1">
    <source>
        <dbReference type="ARBA" id="ARBA00022705"/>
    </source>
</evidence>
<dbReference type="PROSITE" id="PS50005">
    <property type="entry name" value="TPR"/>
    <property type="match status" value="1"/>
</dbReference>
<proteinExistence type="predicted"/>
<dbReference type="CDD" id="cd06257">
    <property type="entry name" value="DnaJ"/>
    <property type="match status" value="1"/>
</dbReference>
<dbReference type="PANTHER" id="PTHR24074">
    <property type="entry name" value="CO-CHAPERONE PROTEIN DJLA"/>
    <property type="match status" value="1"/>
</dbReference>
<keyword evidence="1" id="KW-0235">DNA replication</keyword>
<dbReference type="GO" id="GO:0006260">
    <property type="term" value="P:DNA replication"/>
    <property type="evidence" value="ECO:0007669"/>
    <property type="project" value="UniProtKB-KW"/>
</dbReference>
<dbReference type="KEGG" id="ccha:ELD05_06325"/>
<dbReference type="InterPro" id="IPR001623">
    <property type="entry name" value="DnaJ_domain"/>
</dbReference>
<accession>A0A3T0D5K5</accession>
<sequence>MRDPYEILGVRKGATKEEIKKAYLELVKKYHPDKFKDNPLRELAEEKLKEINEAYNILMNDQYSSYEYSTYDQNSIYQQARDLIAQGNLSAAENLLNQNPQNDAEWFYLMGIIYQKRGWINQAYRYFVEAYSRDPSNFEYRRAKEQFETTSRNYEWSAYNRGYRRHDDCDICTICQIIACWECCCDNDVGC</sequence>
<dbReference type="InterPro" id="IPR050817">
    <property type="entry name" value="DjlA_DnaK_co-chaperone"/>
</dbReference>
<dbReference type="SUPFAM" id="SSF48452">
    <property type="entry name" value="TPR-like"/>
    <property type="match status" value="1"/>
</dbReference>
<dbReference type="PRINTS" id="PR00625">
    <property type="entry name" value="JDOMAIN"/>
</dbReference>
<keyword evidence="2" id="KW-0802">TPR repeat</keyword>
<dbReference type="SMART" id="SM00271">
    <property type="entry name" value="DnaJ"/>
    <property type="match status" value="1"/>
</dbReference>
<name>A0A3T0D5K5_9FIRM</name>
<dbReference type="Gene3D" id="1.10.287.110">
    <property type="entry name" value="DnaJ domain"/>
    <property type="match status" value="1"/>
</dbReference>
<feature type="repeat" description="TPR" evidence="2">
    <location>
        <begin position="104"/>
        <end position="137"/>
    </location>
</feature>
<dbReference type="SUPFAM" id="SSF46565">
    <property type="entry name" value="Chaperone J-domain"/>
    <property type="match status" value="1"/>
</dbReference>
<dbReference type="InterPro" id="IPR011990">
    <property type="entry name" value="TPR-like_helical_dom_sf"/>
</dbReference>
<dbReference type="Gene3D" id="1.25.40.10">
    <property type="entry name" value="Tetratricopeptide repeat domain"/>
    <property type="match status" value="1"/>
</dbReference>
<gene>
    <name evidence="4" type="ORF">ELD05_06325</name>
</gene>
<reference evidence="4 5" key="1">
    <citation type="submission" date="2018-12" db="EMBL/GenBank/DDBJ databases">
        <title>Genome sequence from the cellulolytic species, Caldicellulosiruptor changbaiensis.</title>
        <authorList>
            <person name="Blumer-Schuette S.E."/>
            <person name="Mendoza C."/>
        </authorList>
    </citation>
    <scope>NUCLEOTIDE SEQUENCE [LARGE SCALE GENOMIC DNA]</scope>
    <source>
        <strain evidence="4 5">CBS-Z</strain>
    </source>
</reference>